<feature type="transmembrane region" description="Helical" evidence="9">
    <location>
        <begin position="311"/>
        <end position="329"/>
    </location>
</feature>
<feature type="transmembrane region" description="Helical" evidence="9">
    <location>
        <begin position="365"/>
        <end position="388"/>
    </location>
</feature>
<dbReference type="RefSeq" id="WP_341423812.1">
    <property type="nucleotide sequence ID" value="NZ_JBBUTG010000001.1"/>
</dbReference>
<evidence type="ECO:0000313" key="11">
    <source>
        <dbReference type="EMBL" id="MEK8029475.1"/>
    </source>
</evidence>
<dbReference type="Proteomes" id="UP001371218">
    <property type="component" value="Unassembled WGS sequence"/>
</dbReference>
<evidence type="ECO:0000256" key="5">
    <source>
        <dbReference type="ARBA" id="ARBA00022692"/>
    </source>
</evidence>
<dbReference type="Pfam" id="PF00999">
    <property type="entry name" value="Na_H_Exchanger"/>
    <property type="match status" value="1"/>
</dbReference>
<evidence type="ECO:0000256" key="8">
    <source>
        <dbReference type="ARBA" id="ARBA00023136"/>
    </source>
</evidence>
<dbReference type="EMBL" id="JBBUTG010000001">
    <property type="protein sequence ID" value="MEK8029475.1"/>
    <property type="molecule type" value="Genomic_DNA"/>
</dbReference>
<proteinExistence type="predicted"/>
<evidence type="ECO:0000256" key="4">
    <source>
        <dbReference type="ARBA" id="ARBA00022475"/>
    </source>
</evidence>
<keyword evidence="4" id="KW-1003">Cell membrane</keyword>
<feature type="transmembrane region" description="Helical" evidence="9">
    <location>
        <begin position="167"/>
        <end position="188"/>
    </location>
</feature>
<keyword evidence="5 9" id="KW-0812">Transmembrane</keyword>
<keyword evidence="2" id="KW-0813">Transport</keyword>
<accession>A0ABU9BKL9</accession>
<keyword evidence="7" id="KW-0406">Ion transport</keyword>
<evidence type="ECO:0000259" key="10">
    <source>
        <dbReference type="Pfam" id="PF00999"/>
    </source>
</evidence>
<evidence type="ECO:0000256" key="6">
    <source>
        <dbReference type="ARBA" id="ARBA00022989"/>
    </source>
</evidence>
<organism evidence="11 12">
    <name type="scientific">Ideonella lacteola</name>
    <dbReference type="NCBI Taxonomy" id="2984193"/>
    <lineage>
        <taxon>Bacteria</taxon>
        <taxon>Pseudomonadati</taxon>
        <taxon>Pseudomonadota</taxon>
        <taxon>Betaproteobacteria</taxon>
        <taxon>Burkholderiales</taxon>
        <taxon>Sphaerotilaceae</taxon>
        <taxon>Ideonella</taxon>
    </lineage>
</organism>
<dbReference type="PANTHER" id="PTHR32507:SF8">
    <property type="entry name" value="CNH1P"/>
    <property type="match status" value="1"/>
</dbReference>
<sequence length="438" mass="46922">MATSWFVIVGLLLILIGLTDTWRRELPVSASALYLLAGYLLGPSVLGFLQIDLQRDAVLLERLTEAAVLVSIFAVGLRLRVPLSDRLWRVPLVMATVTMLLTMALIFGAGVALGLAVGPALLAAAALSPTDPVLASDVQVEHEHDRDRLRFSLTAEAGLNDGTAGPFVMLALGIMGTHALGPWGALWWQRDLLWPTSAGLLLGWVMGFSFSRLVVWLRREREQALGMESFLTLGLIALTYGLALLLEVYGFLAVFAAGLAMRQFERVDNAAAATVVDPVTDLGPEAAAHPNRASAYMARVVMDFTLDLEKLAELVVMVVIGALLTAAAFTPQSLGIAAATCFVARPLAVLATTQGMALTTSQRRLAAWFGIRGVGSMYYLALALTHGLSGPAWRPVADAVLVTVALSVLMHGTSATPVMRLYRRARRSPLPSPPPSHR</sequence>
<dbReference type="PANTHER" id="PTHR32507">
    <property type="entry name" value="NA(+)/H(+) ANTIPORTER 1"/>
    <property type="match status" value="1"/>
</dbReference>
<comment type="caution">
    <text evidence="11">The sequence shown here is derived from an EMBL/GenBank/DDBJ whole genome shotgun (WGS) entry which is preliminary data.</text>
</comment>
<name>A0ABU9BKL9_9BURK</name>
<feature type="transmembrane region" description="Helical" evidence="9">
    <location>
        <begin position="400"/>
        <end position="422"/>
    </location>
</feature>
<keyword evidence="8 9" id="KW-0472">Membrane</keyword>
<keyword evidence="6 9" id="KW-1133">Transmembrane helix</keyword>
<feature type="transmembrane region" description="Helical" evidence="9">
    <location>
        <begin position="34"/>
        <end position="51"/>
    </location>
</feature>
<evidence type="ECO:0000256" key="3">
    <source>
        <dbReference type="ARBA" id="ARBA00022449"/>
    </source>
</evidence>
<feature type="domain" description="Cation/H+ exchanger transmembrane" evidence="10">
    <location>
        <begin position="13"/>
        <end position="420"/>
    </location>
</feature>
<keyword evidence="12" id="KW-1185">Reference proteome</keyword>
<comment type="subcellular location">
    <subcellularLocation>
        <location evidence="1">Cell membrane</location>
        <topology evidence="1">Multi-pass membrane protein</topology>
    </subcellularLocation>
</comment>
<feature type="transmembrane region" description="Helical" evidence="9">
    <location>
        <begin position="200"/>
        <end position="218"/>
    </location>
</feature>
<feature type="transmembrane region" description="Helical" evidence="9">
    <location>
        <begin position="63"/>
        <end position="81"/>
    </location>
</feature>
<evidence type="ECO:0000256" key="1">
    <source>
        <dbReference type="ARBA" id="ARBA00004651"/>
    </source>
</evidence>
<feature type="transmembrane region" description="Helical" evidence="9">
    <location>
        <begin position="93"/>
        <end position="126"/>
    </location>
</feature>
<dbReference type="InterPro" id="IPR038770">
    <property type="entry name" value="Na+/solute_symporter_sf"/>
</dbReference>
<dbReference type="Gene3D" id="1.20.1530.20">
    <property type="match status" value="1"/>
</dbReference>
<protein>
    <submittedName>
        <fullName evidence="11">Cation:proton antiporter</fullName>
    </submittedName>
</protein>
<reference evidence="11 12" key="1">
    <citation type="submission" date="2024-04" db="EMBL/GenBank/DDBJ databases">
        <title>Novel species of the genus Ideonella isolated from streams.</title>
        <authorList>
            <person name="Lu H."/>
        </authorList>
    </citation>
    <scope>NUCLEOTIDE SEQUENCE [LARGE SCALE GENOMIC DNA]</scope>
    <source>
        <strain evidence="11 12">DXS29W</strain>
    </source>
</reference>
<evidence type="ECO:0000256" key="7">
    <source>
        <dbReference type="ARBA" id="ARBA00023065"/>
    </source>
</evidence>
<evidence type="ECO:0000256" key="9">
    <source>
        <dbReference type="SAM" id="Phobius"/>
    </source>
</evidence>
<feature type="transmembrane region" description="Helical" evidence="9">
    <location>
        <begin position="230"/>
        <end position="256"/>
    </location>
</feature>
<evidence type="ECO:0000256" key="2">
    <source>
        <dbReference type="ARBA" id="ARBA00022448"/>
    </source>
</evidence>
<dbReference type="InterPro" id="IPR006153">
    <property type="entry name" value="Cation/H_exchanger_TM"/>
</dbReference>
<keyword evidence="3" id="KW-0050">Antiport</keyword>
<evidence type="ECO:0000313" key="12">
    <source>
        <dbReference type="Proteomes" id="UP001371218"/>
    </source>
</evidence>
<feature type="transmembrane region" description="Helical" evidence="9">
    <location>
        <begin position="6"/>
        <end position="22"/>
    </location>
</feature>
<gene>
    <name evidence="11" type="ORF">AACH06_01465</name>
</gene>